<reference evidence="2 3" key="1">
    <citation type="submission" date="2022-06" db="EMBL/GenBank/DDBJ databases">
        <title>Genomic Encyclopedia of Archaeal and Bacterial Type Strains, Phase II (KMG-II): from individual species to whole genera.</title>
        <authorList>
            <person name="Goeker M."/>
        </authorList>
    </citation>
    <scope>NUCLEOTIDE SEQUENCE [LARGE SCALE GENOMIC DNA]</scope>
    <source>
        <strain evidence="2 3">DSM 45037</strain>
    </source>
</reference>
<comment type="caution">
    <text evidence="2">The sequence shown here is derived from an EMBL/GenBank/DDBJ whole genome shotgun (WGS) entry which is preliminary data.</text>
</comment>
<dbReference type="PANTHER" id="PTHR34853">
    <property type="match status" value="1"/>
</dbReference>
<proteinExistence type="predicted"/>
<dbReference type="Pfam" id="PF03583">
    <property type="entry name" value="LIP"/>
    <property type="match status" value="1"/>
</dbReference>
<keyword evidence="1" id="KW-0812">Transmembrane</keyword>
<keyword evidence="1" id="KW-1133">Transmembrane helix</keyword>
<protein>
    <submittedName>
        <fullName evidence="2">Secretory lipase</fullName>
    </submittedName>
</protein>
<dbReference type="InterPro" id="IPR005152">
    <property type="entry name" value="Lipase_secreted"/>
</dbReference>
<keyword evidence="3" id="KW-1185">Reference proteome</keyword>
<name>A0ABT1H6E2_9NOCA</name>
<dbReference type="Proteomes" id="UP001205740">
    <property type="component" value="Unassembled WGS sequence"/>
</dbReference>
<dbReference type="PIRSF" id="PIRSF029171">
    <property type="entry name" value="Esterase_LipA"/>
    <property type="match status" value="1"/>
</dbReference>
<evidence type="ECO:0000313" key="3">
    <source>
        <dbReference type="Proteomes" id="UP001205740"/>
    </source>
</evidence>
<dbReference type="EMBL" id="JAMTCG010000007">
    <property type="protein sequence ID" value="MCP2162716.1"/>
    <property type="molecule type" value="Genomic_DNA"/>
</dbReference>
<dbReference type="RefSeq" id="WP_253656271.1">
    <property type="nucleotide sequence ID" value="NZ_BAAAOE010000002.1"/>
</dbReference>
<evidence type="ECO:0000256" key="1">
    <source>
        <dbReference type="SAM" id="Phobius"/>
    </source>
</evidence>
<dbReference type="InterPro" id="IPR029058">
    <property type="entry name" value="AB_hydrolase_fold"/>
</dbReference>
<sequence>MTRALRWALVAVAVLVVAVVAVGAVVLWPVFFPDEPDLRVPGGSTPGSVVAASEYGDLTVPMKLVQAKGASVTYMSTDPDGKPIRVTGTSFVPGGTPPQGGWPVVALAHGTTGIDEACAPSRSPELGGLLTIAQSLVGAGYAVAVPDYQGLGAPGVHPYLDSVTAGRDVLDAIRATRTVFGSVSPRWAGYGSSQGGGAIWAANEESASYAPDLRPLGVVAAAPAADVVGLVDKSLAGTLTSDQAPSLQLFIEAAARSHPDIVRDDYRSARAARLWDTLSSCSGAAAAQRPAAIAALRPGDIMPRSTEATTRLTDLLESYALPKRTASAPMLVLFGDADTFIDPAWTRDAVRRACALGDTIESSEQPGKGHADVDISSALPWLRDRFAGTPAPTNCVR</sequence>
<organism evidence="2 3">
    <name type="scientific">Williamsia serinedens</name>
    <dbReference type="NCBI Taxonomy" id="391736"/>
    <lineage>
        <taxon>Bacteria</taxon>
        <taxon>Bacillati</taxon>
        <taxon>Actinomycetota</taxon>
        <taxon>Actinomycetes</taxon>
        <taxon>Mycobacteriales</taxon>
        <taxon>Nocardiaceae</taxon>
        <taxon>Williamsia</taxon>
    </lineage>
</organism>
<keyword evidence="1" id="KW-0472">Membrane</keyword>
<accession>A0ABT1H6E2</accession>
<dbReference type="Gene3D" id="3.40.50.1820">
    <property type="entry name" value="alpha/beta hydrolase"/>
    <property type="match status" value="2"/>
</dbReference>
<dbReference type="PANTHER" id="PTHR34853:SF1">
    <property type="entry name" value="LIPASE 5"/>
    <property type="match status" value="1"/>
</dbReference>
<gene>
    <name evidence="2" type="ORF">LX12_003924</name>
</gene>
<dbReference type="SUPFAM" id="SSF53474">
    <property type="entry name" value="alpha/beta-Hydrolases"/>
    <property type="match status" value="1"/>
</dbReference>
<evidence type="ECO:0000313" key="2">
    <source>
        <dbReference type="EMBL" id="MCP2162716.1"/>
    </source>
</evidence>
<feature type="transmembrane region" description="Helical" evidence="1">
    <location>
        <begin position="7"/>
        <end position="31"/>
    </location>
</feature>